<gene>
    <name evidence="1" type="primary">spaA</name>
    <name evidence="1" type="ORF">NCTC949_01134</name>
</gene>
<dbReference type="EMBL" id="LR134377">
    <property type="protein sequence ID" value="VEH06463.1"/>
    <property type="molecule type" value="Genomic_DNA"/>
</dbReference>
<evidence type="ECO:0000313" key="1">
    <source>
        <dbReference type="EMBL" id="VEH06463.1"/>
    </source>
</evidence>
<sequence length="135" mass="14549">MNPIPDQRVLHFVWRYSKVNLMNLFKKTLCVAITSGILWGSCSIGMPTALAQDAAATVGVAVGSLEKLPKENLSLVIHKYANNNPGTAGNGTKLEDVSSLGDSLPGAEFKIERVKDVDLTTQAGWLKAEELQKVP</sequence>
<proteinExistence type="predicted"/>
<dbReference type="AlphaFoldDB" id="A0AB38VUZ7"/>
<accession>A0AB38VUZ7</accession>
<dbReference type="Proteomes" id="UP000271380">
    <property type="component" value="Chromosome"/>
</dbReference>
<name>A0AB38VUZ7_9CORY</name>
<organism evidence="1 2">
    <name type="scientific">Corynebacterium kutscheri</name>
    <dbReference type="NCBI Taxonomy" id="35755"/>
    <lineage>
        <taxon>Bacteria</taxon>
        <taxon>Bacillati</taxon>
        <taxon>Actinomycetota</taxon>
        <taxon>Actinomycetes</taxon>
        <taxon>Mycobacteriales</taxon>
        <taxon>Corynebacteriaceae</taxon>
        <taxon>Corynebacterium</taxon>
    </lineage>
</organism>
<dbReference type="InterPro" id="IPR013783">
    <property type="entry name" value="Ig-like_fold"/>
</dbReference>
<evidence type="ECO:0000313" key="2">
    <source>
        <dbReference type="Proteomes" id="UP000271380"/>
    </source>
</evidence>
<dbReference type="Gene3D" id="2.60.40.10">
    <property type="entry name" value="Immunoglobulins"/>
    <property type="match status" value="1"/>
</dbReference>
<reference evidence="1 2" key="1">
    <citation type="submission" date="2018-12" db="EMBL/GenBank/DDBJ databases">
        <authorList>
            <consortium name="Pathogen Informatics"/>
        </authorList>
    </citation>
    <scope>NUCLEOTIDE SEQUENCE [LARGE SCALE GENOMIC DNA]</scope>
    <source>
        <strain evidence="1 2">NCTC949</strain>
    </source>
</reference>
<protein>
    <submittedName>
        <fullName evidence="1">Surface-anchored fimbrial subunit</fullName>
    </submittedName>
</protein>
<dbReference type="GO" id="GO:0005975">
    <property type="term" value="P:carbohydrate metabolic process"/>
    <property type="evidence" value="ECO:0007669"/>
    <property type="project" value="UniProtKB-ARBA"/>
</dbReference>